<gene>
    <name evidence="6" type="ORF">SASPL_153533</name>
</gene>
<feature type="domain" description="Tryptophan synthase beta chain-like PALP" evidence="5">
    <location>
        <begin position="5"/>
        <end position="149"/>
    </location>
</feature>
<comment type="similarity">
    <text evidence="2">Belongs to the ACC deaminase/D-cysteine desulfhydrase family.</text>
</comment>
<dbReference type="Proteomes" id="UP000298416">
    <property type="component" value="Unassembled WGS sequence"/>
</dbReference>
<dbReference type="Gene3D" id="3.40.50.1100">
    <property type="match status" value="1"/>
</dbReference>
<reference evidence="6" key="1">
    <citation type="submission" date="2018-01" db="EMBL/GenBank/DDBJ databases">
        <authorList>
            <person name="Mao J.F."/>
        </authorList>
    </citation>
    <scope>NUCLEOTIDE SEQUENCE</scope>
    <source>
        <strain evidence="6">Huo1</strain>
        <tissue evidence="6">Leaf</tissue>
    </source>
</reference>
<dbReference type="InterPro" id="IPR036052">
    <property type="entry name" value="TrpB-like_PALP_sf"/>
</dbReference>
<dbReference type="SUPFAM" id="SSF53686">
    <property type="entry name" value="Tryptophan synthase beta subunit-like PLP-dependent enzymes"/>
    <property type="match status" value="1"/>
</dbReference>
<reference evidence="6" key="2">
    <citation type="submission" date="2020-08" db="EMBL/GenBank/DDBJ databases">
        <title>Plant Genome Project.</title>
        <authorList>
            <person name="Zhang R.-G."/>
        </authorList>
    </citation>
    <scope>NUCLEOTIDE SEQUENCE</scope>
    <source>
        <strain evidence="6">Huo1</strain>
        <tissue evidence="6">Leaf</tissue>
    </source>
</reference>
<dbReference type="AlphaFoldDB" id="A0A8X8YXL2"/>
<evidence type="ECO:0000256" key="2">
    <source>
        <dbReference type="ARBA" id="ARBA00008639"/>
    </source>
</evidence>
<comment type="cofactor">
    <cofactor evidence="1">
        <name>pyridoxal 5'-phosphate</name>
        <dbReference type="ChEBI" id="CHEBI:597326"/>
    </cofactor>
</comment>
<dbReference type="PANTHER" id="PTHR43780:SF2">
    <property type="entry name" value="1-AMINOCYCLOPROPANE-1-CARBOXYLATE DEAMINASE-RELATED"/>
    <property type="match status" value="1"/>
</dbReference>
<keyword evidence="4" id="KW-0812">Transmembrane</keyword>
<keyword evidence="7" id="KW-1185">Reference proteome</keyword>
<dbReference type="Pfam" id="PF00291">
    <property type="entry name" value="PALP"/>
    <property type="match status" value="1"/>
</dbReference>
<evidence type="ECO:0000313" key="6">
    <source>
        <dbReference type="EMBL" id="KAG6384716.1"/>
    </source>
</evidence>
<organism evidence="6">
    <name type="scientific">Salvia splendens</name>
    <name type="common">Scarlet sage</name>
    <dbReference type="NCBI Taxonomy" id="180675"/>
    <lineage>
        <taxon>Eukaryota</taxon>
        <taxon>Viridiplantae</taxon>
        <taxon>Streptophyta</taxon>
        <taxon>Embryophyta</taxon>
        <taxon>Tracheophyta</taxon>
        <taxon>Spermatophyta</taxon>
        <taxon>Magnoliopsida</taxon>
        <taxon>eudicotyledons</taxon>
        <taxon>Gunneridae</taxon>
        <taxon>Pentapetalae</taxon>
        <taxon>asterids</taxon>
        <taxon>lamiids</taxon>
        <taxon>Lamiales</taxon>
        <taxon>Lamiaceae</taxon>
        <taxon>Nepetoideae</taxon>
        <taxon>Mentheae</taxon>
        <taxon>Salviinae</taxon>
        <taxon>Salvia</taxon>
        <taxon>Salvia subgen. Calosphace</taxon>
        <taxon>core Calosphace</taxon>
    </lineage>
</organism>
<keyword evidence="3" id="KW-0663">Pyridoxal phosphate</keyword>
<dbReference type="InterPro" id="IPR001926">
    <property type="entry name" value="TrpB-like_PALP"/>
</dbReference>
<comment type="caution">
    <text evidence="6">The sequence shown here is derived from an EMBL/GenBank/DDBJ whole genome shotgun (WGS) entry which is preliminary data.</text>
</comment>
<evidence type="ECO:0000259" key="5">
    <source>
        <dbReference type="Pfam" id="PF00291"/>
    </source>
</evidence>
<dbReference type="InterPro" id="IPR027278">
    <property type="entry name" value="ACCD_DCysDesulf"/>
</dbReference>
<name>A0A8X8YXL2_SALSN</name>
<proteinExistence type="inferred from homology"/>
<dbReference type="GO" id="GO:0019148">
    <property type="term" value="F:D-cysteine desulfhydrase activity"/>
    <property type="evidence" value="ECO:0007669"/>
    <property type="project" value="TreeGrafter"/>
</dbReference>
<protein>
    <recommendedName>
        <fullName evidence="5">Tryptophan synthase beta chain-like PALP domain-containing protein</fullName>
    </recommendedName>
</protein>
<evidence type="ECO:0000256" key="4">
    <source>
        <dbReference type="SAM" id="Phobius"/>
    </source>
</evidence>
<accession>A0A8X8YXL2</accession>
<dbReference type="PANTHER" id="PTHR43780">
    <property type="entry name" value="1-AMINOCYCLOPROPANE-1-CARBOXYLATE DEAMINASE-RELATED"/>
    <property type="match status" value="1"/>
</dbReference>
<evidence type="ECO:0000256" key="3">
    <source>
        <dbReference type="ARBA" id="ARBA00022898"/>
    </source>
</evidence>
<dbReference type="EMBL" id="PNBA02000022">
    <property type="protein sequence ID" value="KAG6384716.1"/>
    <property type="molecule type" value="Genomic_DNA"/>
</dbReference>
<evidence type="ECO:0000313" key="7">
    <source>
        <dbReference type="Proteomes" id="UP000298416"/>
    </source>
</evidence>
<keyword evidence="4" id="KW-1133">Transmembrane helix</keyword>
<feature type="transmembrane region" description="Helical" evidence="4">
    <location>
        <begin position="183"/>
        <end position="203"/>
    </location>
</feature>
<dbReference type="FunFam" id="3.40.50.1100:FF:000037">
    <property type="entry name" value="Bifunctional D-cysteine desulfhydrase/1-aminocyclopropane-1-carboxylate deaminase, mitochondrial"/>
    <property type="match status" value="1"/>
</dbReference>
<evidence type="ECO:0000256" key="1">
    <source>
        <dbReference type="ARBA" id="ARBA00001933"/>
    </source>
</evidence>
<keyword evidence="4" id="KW-0472">Membrane</keyword>
<sequence length="206" mass="22274">MQLSGNKVRKLEFLMGEEGADCVITIGGVQSNHCRATAVASNYLNLDCYLILRTTKDLVYRDPGLDGNLLVERLAGARIELVSEEDYYRLGRDELINMLKRKLLSEGRKPYVIPMGGSTSLATWCNIDNIVVACGSGCTGAGLALGSQLAGMQSPHWSGTGGKWIFAGFSLFLEERGVGDGRFLAFAVTNCIAVVGWFISLSFHGV</sequence>